<evidence type="ECO:0000256" key="1">
    <source>
        <dbReference type="SAM" id="MobiDB-lite"/>
    </source>
</evidence>
<dbReference type="Proteomes" id="UP000054321">
    <property type="component" value="Unassembled WGS sequence"/>
</dbReference>
<reference evidence="3" key="2">
    <citation type="submission" date="2015-01" db="EMBL/GenBank/DDBJ databases">
        <title>Evolutionary Origins and Diversification of the Mycorrhizal Mutualists.</title>
        <authorList>
            <consortium name="DOE Joint Genome Institute"/>
            <consortium name="Mycorrhizal Genomics Consortium"/>
            <person name="Kohler A."/>
            <person name="Kuo A."/>
            <person name="Nagy L.G."/>
            <person name="Floudas D."/>
            <person name="Copeland A."/>
            <person name="Barry K.W."/>
            <person name="Cichocki N."/>
            <person name="Veneault-Fourrey C."/>
            <person name="LaButti K."/>
            <person name="Lindquist E.A."/>
            <person name="Lipzen A."/>
            <person name="Lundell T."/>
            <person name="Morin E."/>
            <person name="Murat C."/>
            <person name="Riley R."/>
            <person name="Ohm R."/>
            <person name="Sun H."/>
            <person name="Tunlid A."/>
            <person name="Henrissat B."/>
            <person name="Grigoriev I.V."/>
            <person name="Hibbett D.S."/>
            <person name="Martin F."/>
        </authorList>
    </citation>
    <scope>NUCLEOTIDE SEQUENCE [LARGE SCALE GENOMIC DNA]</scope>
    <source>
        <strain evidence="3">Zn</strain>
    </source>
</reference>
<name>A0A0C3HHR5_OIDMZ</name>
<evidence type="ECO:0000313" key="2">
    <source>
        <dbReference type="EMBL" id="KIN01892.1"/>
    </source>
</evidence>
<protein>
    <submittedName>
        <fullName evidence="2">Uncharacterized protein</fullName>
    </submittedName>
</protein>
<feature type="region of interest" description="Disordered" evidence="1">
    <location>
        <begin position="88"/>
        <end position="183"/>
    </location>
</feature>
<gene>
    <name evidence="2" type="ORF">OIDMADRAFT_53407</name>
</gene>
<dbReference type="AlphaFoldDB" id="A0A0C3HHR5"/>
<dbReference type="EMBL" id="KN832875">
    <property type="protein sequence ID" value="KIN01892.1"/>
    <property type="molecule type" value="Genomic_DNA"/>
</dbReference>
<feature type="compositionally biased region" description="Basic and acidic residues" evidence="1">
    <location>
        <begin position="143"/>
        <end position="159"/>
    </location>
</feature>
<feature type="compositionally biased region" description="Basic and acidic residues" evidence="1">
    <location>
        <begin position="89"/>
        <end position="111"/>
    </location>
</feature>
<sequence>MASSAMRRLVVLPKVPRLREHSTMLVLQPQIGGSRVHDAVRAGGRQSVGAGRTGAARRWQEREREELLESDAVYVLGRVCLFCSGIAKPQERGEGDDGGEETRLGESDRRRPCSFKFNQWRGSPGGEAPTRQESESDSDSDSDSDRELEGKRREEREEGPQINPPHDAFPHTLYHTHTHTDSQPQTIYAGLGTSPGLPDWCARCDFKAKSRSGWPAAWVLLCACAANGDGTVDGDRAARNGGLGRWLVLMTRAQRHFSQFSAWSARSGRRWDWAALSARWNAWLAGSRRGPSAASSECAPQRRFIALSLIGNQQMSTRFLHFALPRFLVSRFLSKKGLAVAYDAGRCSSYGTDRAGRRAGGNPGGWFSALRKIGLQAECRYESTAVQRGSWRLVDGGGTSSFKYQTYQIGEYAIA</sequence>
<accession>A0A0C3HHR5</accession>
<reference evidence="2 3" key="1">
    <citation type="submission" date="2014-04" db="EMBL/GenBank/DDBJ databases">
        <authorList>
            <consortium name="DOE Joint Genome Institute"/>
            <person name="Kuo A."/>
            <person name="Martino E."/>
            <person name="Perotto S."/>
            <person name="Kohler A."/>
            <person name="Nagy L.G."/>
            <person name="Floudas D."/>
            <person name="Copeland A."/>
            <person name="Barry K.W."/>
            <person name="Cichocki N."/>
            <person name="Veneault-Fourrey C."/>
            <person name="LaButti K."/>
            <person name="Lindquist E.A."/>
            <person name="Lipzen A."/>
            <person name="Lundell T."/>
            <person name="Morin E."/>
            <person name="Murat C."/>
            <person name="Sun H."/>
            <person name="Tunlid A."/>
            <person name="Henrissat B."/>
            <person name="Grigoriev I.V."/>
            <person name="Hibbett D.S."/>
            <person name="Martin F."/>
            <person name="Nordberg H.P."/>
            <person name="Cantor M.N."/>
            <person name="Hua S.X."/>
        </authorList>
    </citation>
    <scope>NUCLEOTIDE SEQUENCE [LARGE SCALE GENOMIC DNA]</scope>
    <source>
        <strain evidence="2 3">Zn</strain>
    </source>
</reference>
<proteinExistence type="predicted"/>
<evidence type="ECO:0000313" key="3">
    <source>
        <dbReference type="Proteomes" id="UP000054321"/>
    </source>
</evidence>
<dbReference type="InParanoid" id="A0A0C3HHR5"/>
<keyword evidence="3" id="KW-1185">Reference proteome</keyword>
<dbReference type="HOGENOM" id="CLU_662389_0_0_1"/>
<organism evidence="2 3">
    <name type="scientific">Oidiodendron maius (strain Zn)</name>
    <dbReference type="NCBI Taxonomy" id="913774"/>
    <lineage>
        <taxon>Eukaryota</taxon>
        <taxon>Fungi</taxon>
        <taxon>Dikarya</taxon>
        <taxon>Ascomycota</taxon>
        <taxon>Pezizomycotina</taxon>
        <taxon>Leotiomycetes</taxon>
        <taxon>Leotiomycetes incertae sedis</taxon>
        <taxon>Myxotrichaceae</taxon>
        <taxon>Oidiodendron</taxon>
    </lineage>
</organism>